<dbReference type="Proteomes" id="UP001143480">
    <property type="component" value="Unassembled WGS sequence"/>
</dbReference>
<dbReference type="Gene3D" id="2.60.120.200">
    <property type="match status" value="1"/>
</dbReference>
<organism evidence="4 5">
    <name type="scientific">Dactylosporangium matsuzakiense</name>
    <dbReference type="NCBI Taxonomy" id="53360"/>
    <lineage>
        <taxon>Bacteria</taxon>
        <taxon>Bacillati</taxon>
        <taxon>Actinomycetota</taxon>
        <taxon>Actinomycetes</taxon>
        <taxon>Micromonosporales</taxon>
        <taxon>Micromonosporaceae</taxon>
        <taxon>Dactylosporangium</taxon>
    </lineage>
</organism>
<evidence type="ECO:0000313" key="5">
    <source>
        <dbReference type="Proteomes" id="UP001143480"/>
    </source>
</evidence>
<dbReference type="SUPFAM" id="SSF51110">
    <property type="entry name" value="alpha-D-mannose-specific plant lectins"/>
    <property type="match status" value="1"/>
</dbReference>
<feature type="compositionally biased region" description="Low complexity" evidence="1">
    <location>
        <begin position="44"/>
        <end position="53"/>
    </location>
</feature>
<dbReference type="InterPro" id="IPR001480">
    <property type="entry name" value="Bulb-type_lectin_dom"/>
</dbReference>
<sequence>MRNPAPARTRRTVARVLVVTLIGASAVTAAAGGRPAAAEPPAPATTTTGTELTPAEASARAVATGHDVEVAGSTSPTDTVVANHSGTFTLTRNVVPVRKRVGGAWRSLDSTLQRAADGSIVPALTTAELRLPGAGGRTVAMRGGGHTLELDLPFVLPEPTLSGSTATYSGVRAGIDLQLIADEQGGFRQVLVIKDATAAADPALAELQVAVRSTDLNIAVDAAGNIATADRNGRPQFQSSTPLMWDSKAPVAGESTGAVNSSVLGAGAAARTEGVRVRLDRPAGGGTVIALTPNRALLTDPATVYPVYIDPPWSPPAYNQSTMGWATVAKNFGGTKYWRSTPDPNGRMQVGNSGSIWSHTLLNIDMPSFLHGAQINSATLYMLNAYSWSCTPYAMSVYAPAEVLTPGNADWNDWSGVNMGSAVAAKSFAHGYNSSCTPASEGFDIKSPFVNALNAGKAWQTFALIAANESTSNSGYKEFNTNQTTFTIDYNWAPNTPDQLATSPSTACAASPASAVGDGPVTLYARVSDPDGGNVGVGFNMWKTSDPAHYLASTDWNSFSYPSGSTAVFVIPQQLLRDHSDGALTSFSWKVQITDHALNSPESAVCSFRFDQSTTGAPIVTRPPSETIGQPATFTVTPPSGTTPTGYMYQLNGGAPKTVTATAGNASITVTPYRVTNTLSVTSLSAGGNIGQSATAVFNADAAAEQADQDLTGDNIPDLVTAGNHHGLPAGVWVAKAQAGTGHTTGTGQVRAATTNIGTYGNGVVGDDSPADFTGAQVITGHFNGGMLQDIFAYYPSGSGQGNGMFIGGNGDGSALQPKQSEHTLGAGRLADDFGNNPLRVANAYNGSGRNLAYPDLIGIGGDATNGYTLNYYANQNGIINFPAPTLLSTPTPAGGTDWNAWNIATTQLGGTTAMFLFKKATGALYLWRNVTFDQNTLTLTYTASTLAASGWNTGVDLVLQAADIDGSGTPDLWAIGGGAGATTATAYLVSNLTGGTGTATGQPAQTLRTAAHAWPMDDGSTGIATTVTDDAGGLGLTATGGVFWQTGDMFPNSARFPAAGTGSMATTSTSGAVNPAGDYTLSVWVKPDDYNHPYLLSQDSAAGDSTIRLYIDGVSHYWHFGERTSENGSWGITASYTQAKLGVWQHLTVTHVAATNRNTIFYNGTAGTSLALGGAPASLGTFRVGAYLESNTVHASFSGQVAMLESWNQALTRAEVTALAGNPDYVMFEGDSTNYTSGMSWKTEGATMNFTAGQLIIHQTKSASGTFPFGTGGYPNAVLTFQPDGNMVVYPQAAHTTGTATWSPNVYPYPGLVWVLQPDGNFVAYDKDGVVRWSSNSYN</sequence>
<reference evidence="4" key="1">
    <citation type="journal article" date="2014" name="Int. J. Syst. Evol. Microbiol.">
        <title>Complete genome sequence of Corynebacterium casei LMG S-19264T (=DSM 44701T), isolated from a smear-ripened cheese.</title>
        <authorList>
            <consortium name="US DOE Joint Genome Institute (JGI-PGF)"/>
            <person name="Walter F."/>
            <person name="Albersmeier A."/>
            <person name="Kalinowski J."/>
            <person name="Ruckert C."/>
        </authorList>
    </citation>
    <scope>NUCLEOTIDE SEQUENCE</scope>
    <source>
        <strain evidence="4">VKM Ac-1321</strain>
    </source>
</reference>
<protein>
    <recommendedName>
        <fullName evidence="3">Bulb-type lectin domain-containing protein</fullName>
    </recommendedName>
</protein>
<feature type="chain" id="PRO_5040803008" description="Bulb-type lectin domain-containing protein" evidence="2">
    <location>
        <begin position="30"/>
        <end position="1340"/>
    </location>
</feature>
<dbReference type="InterPro" id="IPR013320">
    <property type="entry name" value="ConA-like_dom_sf"/>
</dbReference>
<keyword evidence="5" id="KW-1185">Reference proteome</keyword>
<feature type="signal peptide" evidence="2">
    <location>
        <begin position="1"/>
        <end position="29"/>
    </location>
</feature>
<dbReference type="EMBL" id="BSFP01000031">
    <property type="protein sequence ID" value="GLL03247.1"/>
    <property type="molecule type" value="Genomic_DNA"/>
</dbReference>
<gene>
    <name evidence="4" type="ORF">GCM10017581_049910</name>
</gene>
<dbReference type="InterPro" id="IPR036426">
    <property type="entry name" value="Bulb-type_lectin_dom_sf"/>
</dbReference>
<dbReference type="SMART" id="SM00108">
    <property type="entry name" value="B_lectin"/>
    <property type="match status" value="1"/>
</dbReference>
<name>A0A9W6KLK8_9ACTN</name>
<evidence type="ECO:0000259" key="3">
    <source>
        <dbReference type="PROSITE" id="PS50927"/>
    </source>
</evidence>
<dbReference type="RefSeq" id="WP_271189500.1">
    <property type="nucleotide sequence ID" value="NZ_BAAAXA010000001.1"/>
</dbReference>
<proteinExistence type="predicted"/>
<comment type="caution">
    <text evidence="4">The sequence shown here is derived from an EMBL/GenBank/DDBJ whole genome shotgun (WGS) entry which is preliminary data.</text>
</comment>
<dbReference type="PROSITE" id="PS50927">
    <property type="entry name" value="BULB_LECTIN"/>
    <property type="match status" value="1"/>
</dbReference>
<keyword evidence="2" id="KW-0732">Signal</keyword>
<dbReference type="SUPFAM" id="SSF49899">
    <property type="entry name" value="Concanavalin A-like lectins/glucanases"/>
    <property type="match status" value="1"/>
</dbReference>
<dbReference type="Gene3D" id="2.90.10.10">
    <property type="entry name" value="Bulb-type lectin domain"/>
    <property type="match status" value="1"/>
</dbReference>
<evidence type="ECO:0000313" key="4">
    <source>
        <dbReference type="EMBL" id="GLL03247.1"/>
    </source>
</evidence>
<feature type="domain" description="Bulb-type lectin" evidence="3">
    <location>
        <begin position="1253"/>
        <end position="1340"/>
    </location>
</feature>
<reference evidence="4" key="2">
    <citation type="submission" date="2023-01" db="EMBL/GenBank/DDBJ databases">
        <authorList>
            <person name="Sun Q."/>
            <person name="Evtushenko L."/>
        </authorList>
    </citation>
    <scope>NUCLEOTIDE SEQUENCE</scope>
    <source>
        <strain evidence="4">VKM Ac-1321</strain>
    </source>
</reference>
<accession>A0A9W6KLK8</accession>
<feature type="region of interest" description="Disordered" evidence="1">
    <location>
        <begin position="29"/>
        <end position="53"/>
    </location>
</feature>
<evidence type="ECO:0000256" key="1">
    <source>
        <dbReference type="SAM" id="MobiDB-lite"/>
    </source>
</evidence>
<evidence type="ECO:0000256" key="2">
    <source>
        <dbReference type="SAM" id="SignalP"/>
    </source>
</evidence>